<evidence type="ECO:0000313" key="1">
    <source>
        <dbReference type="EMBL" id="KAI0093051.1"/>
    </source>
</evidence>
<keyword evidence="2" id="KW-1185">Reference proteome</keyword>
<comment type="caution">
    <text evidence="1">The sequence shown here is derived from an EMBL/GenBank/DDBJ whole genome shotgun (WGS) entry which is preliminary data.</text>
</comment>
<name>A0ACB8UFK9_9APHY</name>
<accession>A0ACB8UFK9</accession>
<gene>
    <name evidence="1" type="ORF">BDY19DRAFT_921751</name>
</gene>
<dbReference type="Proteomes" id="UP001055072">
    <property type="component" value="Unassembled WGS sequence"/>
</dbReference>
<dbReference type="EMBL" id="MU274902">
    <property type="protein sequence ID" value="KAI0093051.1"/>
    <property type="molecule type" value="Genomic_DNA"/>
</dbReference>
<organism evidence="1 2">
    <name type="scientific">Irpex rosettiformis</name>
    <dbReference type="NCBI Taxonomy" id="378272"/>
    <lineage>
        <taxon>Eukaryota</taxon>
        <taxon>Fungi</taxon>
        <taxon>Dikarya</taxon>
        <taxon>Basidiomycota</taxon>
        <taxon>Agaricomycotina</taxon>
        <taxon>Agaricomycetes</taxon>
        <taxon>Polyporales</taxon>
        <taxon>Irpicaceae</taxon>
        <taxon>Irpex</taxon>
    </lineage>
</organism>
<sequence length="72" mass="7690">MPSAAGKSFGTQSPPLDYAGQNTPLGVSNIKGDKAGAVPDSKQRQQYFSESQIITASDAKFQCHDSDKTKQE</sequence>
<evidence type="ECO:0000313" key="2">
    <source>
        <dbReference type="Proteomes" id="UP001055072"/>
    </source>
</evidence>
<protein>
    <submittedName>
        <fullName evidence="1">Uncharacterized protein</fullName>
    </submittedName>
</protein>
<reference evidence="1" key="1">
    <citation type="journal article" date="2021" name="Environ. Microbiol.">
        <title>Gene family expansions and transcriptome signatures uncover fungal adaptations to wood decay.</title>
        <authorList>
            <person name="Hage H."/>
            <person name="Miyauchi S."/>
            <person name="Viragh M."/>
            <person name="Drula E."/>
            <person name="Min B."/>
            <person name="Chaduli D."/>
            <person name="Navarro D."/>
            <person name="Favel A."/>
            <person name="Norest M."/>
            <person name="Lesage-Meessen L."/>
            <person name="Balint B."/>
            <person name="Merenyi Z."/>
            <person name="de Eugenio L."/>
            <person name="Morin E."/>
            <person name="Martinez A.T."/>
            <person name="Baldrian P."/>
            <person name="Stursova M."/>
            <person name="Martinez M.J."/>
            <person name="Novotny C."/>
            <person name="Magnuson J.K."/>
            <person name="Spatafora J.W."/>
            <person name="Maurice S."/>
            <person name="Pangilinan J."/>
            <person name="Andreopoulos W."/>
            <person name="LaButti K."/>
            <person name="Hundley H."/>
            <person name="Na H."/>
            <person name="Kuo A."/>
            <person name="Barry K."/>
            <person name="Lipzen A."/>
            <person name="Henrissat B."/>
            <person name="Riley R."/>
            <person name="Ahrendt S."/>
            <person name="Nagy L.G."/>
            <person name="Grigoriev I.V."/>
            <person name="Martin F."/>
            <person name="Rosso M.N."/>
        </authorList>
    </citation>
    <scope>NUCLEOTIDE SEQUENCE</scope>
    <source>
        <strain evidence="1">CBS 384.51</strain>
    </source>
</reference>
<proteinExistence type="predicted"/>